<sequence>MAELAAGAGIALAAEQVVSTTAQVGTAGYILTKPTQPLKATFTRIATADDDDLDRRSLTRSHHTLTILNNKAHIFGGTTSDGKVATNDIHIINLSPQKNPHSPEYQLIPAIDPYPSSSVFTPRTHHAACAYDRHIAIYGGTSPSGSPISEDSCVWLYSPIEKSWTRIPCLNATQETAPGPRIGARLFAEGLTLYLYGGTTQDGRISSDLYRYSIPTREWVALPNPPALASPTNAALADGHLYLITSAEDGMSSQLHILALDNPTNTSHAKEMTAAEKEMKWTTLTFPTNPMAPGPRARHDGALIPISTGYGRNYLVYLLGTRDSPLPPASPSDEKTKAEEPPPPSQWSDTWTLQLPSSSVIQHPPSNHPTDPPSSNENTGTIDTLASKTPSLNPAHIKDALRTSVGASPGTFSWAQVEINIPEDPANPSYHPPSAFSKKVGEVVGAVKGAVAGRGDEKESDDNKDGEGKEVGARVESGKLHPGPRSAFGADVVRGGADGAGSPNSVVFWGGVDAGGRCVGDGWVVAFE</sequence>
<dbReference type="Pfam" id="PF24681">
    <property type="entry name" value="Kelch_KLHDC2_KLHL20_DRC7"/>
    <property type="match status" value="1"/>
</dbReference>
<evidence type="ECO:0000313" key="5">
    <source>
        <dbReference type="Proteomes" id="UP001152607"/>
    </source>
</evidence>
<keyword evidence="2" id="KW-0408">Iron</keyword>
<dbReference type="PANTHER" id="PTHR47435:SF10">
    <property type="entry name" value="TIP ELONGATION ABERRANT PROTEIN 3"/>
    <property type="match status" value="1"/>
</dbReference>
<dbReference type="GO" id="GO:0019760">
    <property type="term" value="P:glucosinolate metabolic process"/>
    <property type="evidence" value="ECO:0007669"/>
    <property type="project" value="UniProtKB-ARBA"/>
</dbReference>
<gene>
    <name evidence="4" type="ORF">PDIGIT_LOCUS10733</name>
</gene>
<name>A0A9W4UKF5_9PLEO</name>
<proteinExistence type="predicted"/>
<evidence type="ECO:0000313" key="4">
    <source>
        <dbReference type="EMBL" id="CAI6337620.1"/>
    </source>
</evidence>
<feature type="compositionally biased region" description="Polar residues" evidence="3">
    <location>
        <begin position="346"/>
        <end position="365"/>
    </location>
</feature>
<feature type="compositionally biased region" description="Polar residues" evidence="3">
    <location>
        <begin position="373"/>
        <end position="391"/>
    </location>
</feature>
<dbReference type="OrthoDB" id="10250130at2759"/>
<reference evidence="4" key="1">
    <citation type="submission" date="2023-01" db="EMBL/GenBank/DDBJ databases">
        <authorList>
            <person name="Van Ghelder C."/>
            <person name="Rancurel C."/>
        </authorList>
    </citation>
    <scope>NUCLEOTIDE SEQUENCE</scope>
    <source>
        <strain evidence="4">CNCM I-4278</strain>
    </source>
</reference>
<dbReference type="EMBL" id="CAOQHR010000007">
    <property type="protein sequence ID" value="CAI6337620.1"/>
    <property type="molecule type" value="Genomic_DNA"/>
</dbReference>
<organism evidence="4 5">
    <name type="scientific">Periconia digitata</name>
    <dbReference type="NCBI Taxonomy" id="1303443"/>
    <lineage>
        <taxon>Eukaryota</taxon>
        <taxon>Fungi</taxon>
        <taxon>Dikarya</taxon>
        <taxon>Ascomycota</taxon>
        <taxon>Pezizomycotina</taxon>
        <taxon>Dothideomycetes</taxon>
        <taxon>Pleosporomycetidae</taxon>
        <taxon>Pleosporales</taxon>
        <taxon>Massarineae</taxon>
        <taxon>Periconiaceae</taxon>
        <taxon>Periconia</taxon>
    </lineage>
</organism>
<evidence type="ECO:0000256" key="2">
    <source>
        <dbReference type="ARBA" id="ARBA00023004"/>
    </source>
</evidence>
<dbReference type="InterPro" id="IPR015915">
    <property type="entry name" value="Kelch-typ_b-propeller"/>
</dbReference>
<dbReference type="Gene3D" id="2.120.10.80">
    <property type="entry name" value="Kelch-type beta propeller"/>
    <property type="match status" value="1"/>
</dbReference>
<keyword evidence="5" id="KW-1185">Reference proteome</keyword>
<feature type="compositionally biased region" description="Basic and acidic residues" evidence="3">
    <location>
        <begin position="454"/>
        <end position="479"/>
    </location>
</feature>
<evidence type="ECO:0000256" key="1">
    <source>
        <dbReference type="ARBA" id="ARBA00022737"/>
    </source>
</evidence>
<comment type="caution">
    <text evidence="4">The sequence shown here is derived from an EMBL/GenBank/DDBJ whole genome shotgun (WGS) entry which is preliminary data.</text>
</comment>
<dbReference type="SUPFAM" id="SSF117281">
    <property type="entry name" value="Kelch motif"/>
    <property type="match status" value="1"/>
</dbReference>
<accession>A0A9W4UKF5</accession>
<dbReference type="PANTHER" id="PTHR47435">
    <property type="entry name" value="KELCH REPEAT PROTEIN (AFU_ORTHOLOGUE AFUA_5G12780)"/>
    <property type="match status" value="1"/>
</dbReference>
<feature type="region of interest" description="Disordered" evidence="3">
    <location>
        <begin position="325"/>
        <end position="391"/>
    </location>
</feature>
<protein>
    <recommendedName>
        <fullName evidence="6">Galactose oxidase</fullName>
    </recommendedName>
</protein>
<keyword evidence="1" id="KW-0677">Repeat</keyword>
<evidence type="ECO:0000256" key="3">
    <source>
        <dbReference type="SAM" id="MobiDB-lite"/>
    </source>
</evidence>
<dbReference type="Proteomes" id="UP001152607">
    <property type="component" value="Unassembled WGS sequence"/>
</dbReference>
<dbReference type="AlphaFoldDB" id="A0A9W4UKF5"/>
<evidence type="ECO:0008006" key="6">
    <source>
        <dbReference type="Google" id="ProtNLM"/>
    </source>
</evidence>
<feature type="region of interest" description="Disordered" evidence="3">
    <location>
        <begin position="450"/>
        <end position="496"/>
    </location>
</feature>